<sequence length="107" mass="12635">MNGEQQNDWNLWVRFATYAHNSARHATVALTPNELMMGRRLRALNELLRRSGVSEAGELSTYHERLLAAMERSRTCAEQARRKEQERQAKYYNHRVRNGREFRVDDS</sequence>
<gene>
    <name evidence="1" type="ORF">PHMEG_00040822</name>
</gene>
<dbReference type="EMBL" id="NBNE01021718">
    <property type="protein sequence ID" value="OWY90856.1"/>
    <property type="molecule type" value="Genomic_DNA"/>
</dbReference>
<protein>
    <submittedName>
        <fullName evidence="1">Uncharacterized protein</fullName>
    </submittedName>
</protein>
<organism evidence="1 2">
    <name type="scientific">Phytophthora megakarya</name>
    <dbReference type="NCBI Taxonomy" id="4795"/>
    <lineage>
        <taxon>Eukaryota</taxon>
        <taxon>Sar</taxon>
        <taxon>Stramenopiles</taxon>
        <taxon>Oomycota</taxon>
        <taxon>Peronosporomycetes</taxon>
        <taxon>Peronosporales</taxon>
        <taxon>Peronosporaceae</taxon>
        <taxon>Phytophthora</taxon>
    </lineage>
</organism>
<proteinExistence type="predicted"/>
<dbReference type="GO" id="GO:0003676">
    <property type="term" value="F:nucleic acid binding"/>
    <property type="evidence" value="ECO:0007669"/>
    <property type="project" value="InterPro"/>
</dbReference>
<dbReference type="Proteomes" id="UP000198211">
    <property type="component" value="Unassembled WGS sequence"/>
</dbReference>
<accession>A0A225UE27</accession>
<comment type="caution">
    <text evidence="1">The sequence shown here is derived from an EMBL/GenBank/DDBJ whole genome shotgun (WGS) entry which is preliminary data.</text>
</comment>
<dbReference type="AlphaFoldDB" id="A0A225UE27"/>
<reference evidence="2" key="1">
    <citation type="submission" date="2017-03" db="EMBL/GenBank/DDBJ databases">
        <title>Phytopthora megakarya and P. palmivora, two closely related causual agents of cacao black pod achieved similar genome size and gene model numbers by different mechanisms.</title>
        <authorList>
            <person name="Ali S."/>
            <person name="Shao J."/>
            <person name="Larry D.J."/>
            <person name="Kronmiller B."/>
            <person name="Shen D."/>
            <person name="Strem M.D."/>
            <person name="Melnick R.L."/>
            <person name="Guiltinan M.J."/>
            <person name="Tyler B.M."/>
            <person name="Meinhardt L.W."/>
            <person name="Bailey B.A."/>
        </authorList>
    </citation>
    <scope>NUCLEOTIDE SEQUENCE [LARGE SCALE GENOMIC DNA]</scope>
    <source>
        <strain evidence="2">zdho120</strain>
    </source>
</reference>
<name>A0A225UE27_9STRA</name>
<dbReference type="OrthoDB" id="413122at2759"/>
<dbReference type="InterPro" id="IPR036397">
    <property type="entry name" value="RNaseH_sf"/>
</dbReference>
<evidence type="ECO:0000313" key="1">
    <source>
        <dbReference type="EMBL" id="OWY90856.1"/>
    </source>
</evidence>
<dbReference type="Gene3D" id="3.30.420.10">
    <property type="entry name" value="Ribonuclease H-like superfamily/Ribonuclease H"/>
    <property type="match status" value="1"/>
</dbReference>
<keyword evidence="2" id="KW-1185">Reference proteome</keyword>
<evidence type="ECO:0000313" key="2">
    <source>
        <dbReference type="Proteomes" id="UP000198211"/>
    </source>
</evidence>